<keyword evidence="3" id="KW-1185">Reference proteome</keyword>
<feature type="region of interest" description="Disordered" evidence="1">
    <location>
        <begin position="62"/>
        <end position="99"/>
    </location>
</feature>
<organism evidence="2 3">
    <name type="scientific">Marinicauda algicola</name>
    <dbReference type="NCBI Taxonomy" id="2029849"/>
    <lineage>
        <taxon>Bacteria</taxon>
        <taxon>Pseudomonadati</taxon>
        <taxon>Pseudomonadota</taxon>
        <taxon>Alphaproteobacteria</taxon>
        <taxon>Maricaulales</taxon>
        <taxon>Maricaulaceae</taxon>
        <taxon>Marinicauda</taxon>
    </lineage>
</organism>
<gene>
    <name evidence="2" type="ORF">E5163_07630</name>
</gene>
<dbReference type="AlphaFoldDB" id="A0A4S2H0P7"/>
<sequence length="99" mass="10657">MTYKASHLSGGYGRNAGKRWRPGELAELRALVNRGAPVRKISLKLGRPVSAIRSKASALGLSVAADEDQAPPRPAPPRPHTFSRPHPAPSCPRQLELFG</sequence>
<accession>A0A4S2H0P7</accession>
<dbReference type="OrthoDB" id="7632504at2"/>
<evidence type="ECO:0000256" key="1">
    <source>
        <dbReference type="SAM" id="MobiDB-lite"/>
    </source>
</evidence>
<dbReference type="EMBL" id="SRXW01000002">
    <property type="protein sequence ID" value="TGY88994.1"/>
    <property type="molecule type" value="Genomic_DNA"/>
</dbReference>
<dbReference type="RefSeq" id="WP_135995534.1">
    <property type="nucleotide sequence ID" value="NZ_CP071057.1"/>
</dbReference>
<name>A0A4S2H0P7_9PROT</name>
<dbReference type="Proteomes" id="UP000308054">
    <property type="component" value="Unassembled WGS sequence"/>
</dbReference>
<evidence type="ECO:0000313" key="3">
    <source>
        <dbReference type="Proteomes" id="UP000308054"/>
    </source>
</evidence>
<dbReference type="Gene3D" id="1.10.10.60">
    <property type="entry name" value="Homeodomain-like"/>
    <property type="match status" value="1"/>
</dbReference>
<proteinExistence type="predicted"/>
<reference evidence="2 3" key="1">
    <citation type="journal article" date="2017" name="Int. J. Syst. Evol. Microbiol.">
        <title>Marinicauda algicola sp. nov., isolated from a marine red alga Rhodosorus marinus.</title>
        <authorList>
            <person name="Jeong S.E."/>
            <person name="Jeon S.H."/>
            <person name="Chun B.H."/>
            <person name="Kim D.W."/>
            <person name="Jeon C.O."/>
        </authorList>
    </citation>
    <scope>NUCLEOTIDE SEQUENCE [LARGE SCALE GENOMIC DNA]</scope>
    <source>
        <strain evidence="2 3">JCM 31718</strain>
    </source>
</reference>
<comment type="caution">
    <text evidence="2">The sequence shown here is derived from an EMBL/GenBank/DDBJ whole genome shotgun (WGS) entry which is preliminary data.</text>
</comment>
<evidence type="ECO:0000313" key="2">
    <source>
        <dbReference type="EMBL" id="TGY88994.1"/>
    </source>
</evidence>
<protein>
    <submittedName>
        <fullName evidence="2">Uncharacterized protein</fullName>
    </submittedName>
</protein>